<feature type="compositionally biased region" description="Basic and acidic residues" evidence="1">
    <location>
        <begin position="32"/>
        <end position="43"/>
    </location>
</feature>
<name>A0A1V9ZZN5_9STRA</name>
<sequence>MKKGAAVKPKKNEASTTNSVRKKSAPPVEVVKVVDEGKRGKEEPSDDAVLDLIDMILDETIKAIPHGRRLGRCIAFAAHGLVSLAYTTLYMGTAIFHEDNPLVDIPDIESKSDPIDRYAVLSLPRKEGSTKHHKFLTTISETSQSADYSQSDKSIMKIGKRRLGHSTGVAKDPVSPQKESPQITRISSPLSVMSDEMSKWRQECMQKITVSAQAKSRWGRVSLIRRVINNMQSDPDDIIEFNAISEAAPNAMTGSSMAATVSECSPPIENTESLLLLPSAGAIKTHSPEEVPRKVEAKTDQRYAKGHSRFHRVAVGEAKKPTKTGSWFYESLSSGNELKSCTSVYEPIMMELQRDKLPQTIELSAGVSMMHGIARYTGPHREDSPMSMSKKDFNKYLQFESLPQSGPNKVKLSALPSPSDSHITTFSSPEILSNTSPTSPTPRRLSFDSNNSTLPINSDSPVKARQAKVLLHQHSPAIRARISPMVADTPNARPLTREQYATHGDSVGVPDIPKKRNGAALGVLLKLSPSLSTPKCKSKFKYIREFPKPKPEVVTVTSDGQQKMAWLG</sequence>
<accession>A0A1V9ZZN5</accession>
<evidence type="ECO:0000256" key="1">
    <source>
        <dbReference type="SAM" id="MobiDB-lite"/>
    </source>
</evidence>
<dbReference type="Proteomes" id="UP000243217">
    <property type="component" value="Unassembled WGS sequence"/>
</dbReference>
<feature type="region of interest" description="Disordered" evidence="1">
    <location>
        <begin position="407"/>
        <end position="459"/>
    </location>
</feature>
<organism evidence="2 3">
    <name type="scientific">Thraustotheca clavata</name>
    <dbReference type="NCBI Taxonomy" id="74557"/>
    <lineage>
        <taxon>Eukaryota</taxon>
        <taxon>Sar</taxon>
        <taxon>Stramenopiles</taxon>
        <taxon>Oomycota</taxon>
        <taxon>Saprolegniomycetes</taxon>
        <taxon>Saprolegniales</taxon>
        <taxon>Achlyaceae</taxon>
        <taxon>Thraustotheca</taxon>
    </lineage>
</organism>
<feature type="compositionally biased region" description="Polar residues" evidence="1">
    <location>
        <begin position="416"/>
        <end position="438"/>
    </location>
</feature>
<gene>
    <name evidence="2" type="ORF">THRCLA_04472</name>
</gene>
<evidence type="ECO:0000313" key="2">
    <source>
        <dbReference type="EMBL" id="OQS03230.1"/>
    </source>
</evidence>
<reference evidence="2 3" key="1">
    <citation type="journal article" date="2014" name="Genome Biol. Evol.">
        <title>The secreted proteins of Achlya hypogyna and Thraustotheca clavata identify the ancestral oomycete secretome and reveal gene acquisitions by horizontal gene transfer.</title>
        <authorList>
            <person name="Misner I."/>
            <person name="Blouin N."/>
            <person name="Leonard G."/>
            <person name="Richards T.A."/>
            <person name="Lane C.E."/>
        </authorList>
    </citation>
    <scope>NUCLEOTIDE SEQUENCE [LARGE SCALE GENOMIC DNA]</scope>
    <source>
        <strain evidence="2 3">ATCC 34112</strain>
    </source>
</reference>
<feature type="compositionally biased region" description="Polar residues" evidence="1">
    <location>
        <begin position="447"/>
        <end position="459"/>
    </location>
</feature>
<dbReference type="AlphaFoldDB" id="A0A1V9ZZN5"/>
<evidence type="ECO:0000313" key="3">
    <source>
        <dbReference type="Proteomes" id="UP000243217"/>
    </source>
</evidence>
<dbReference type="EMBL" id="JNBS01000952">
    <property type="protein sequence ID" value="OQS03230.1"/>
    <property type="molecule type" value="Genomic_DNA"/>
</dbReference>
<protein>
    <submittedName>
        <fullName evidence="2">Uncharacterized protein</fullName>
    </submittedName>
</protein>
<feature type="region of interest" description="Disordered" evidence="1">
    <location>
        <begin position="165"/>
        <end position="184"/>
    </location>
</feature>
<proteinExistence type="predicted"/>
<comment type="caution">
    <text evidence="2">The sequence shown here is derived from an EMBL/GenBank/DDBJ whole genome shotgun (WGS) entry which is preliminary data.</text>
</comment>
<keyword evidence="3" id="KW-1185">Reference proteome</keyword>
<feature type="region of interest" description="Disordered" evidence="1">
    <location>
        <begin position="1"/>
        <end position="44"/>
    </location>
</feature>
<dbReference type="OrthoDB" id="70236at2759"/>